<protein>
    <submittedName>
        <fullName evidence="4">Uncharacterized protein</fullName>
    </submittedName>
</protein>
<reference evidence="4" key="1">
    <citation type="submission" date="2021-02" db="EMBL/GenBank/DDBJ databases">
        <authorList>
            <person name="Dougan E. K."/>
            <person name="Rhodes N."/>
            <person name="Thang M."/>
            <person name="Chan C."/>
        </authorList>
    </citation>
    <scope>NUCLEOTIDE SEQUENCE</scope>
</reference>
<feature type="region of interest" description="Disordered" evidence="2">
    <location>
        <begin position="151"/>
        <end position="224"/>
    </location>
</feature>
<sequence length="674" mass="72464">MTQFLDSAMAGAEGCGPLLVGCASRPFRRRPALVQLCAALGMLGLAYVAFFRDGLTFVGSASLAARCPGLLLASSQGTPCRRAAEESSAHAAATASSASFLSGVSTASVALAAAAAAAALKFGGSRRSRSLKPRLSITGCRGAVLNRADKVEESKDKHEDDIECNKVQQAEEGVAPASSREALEQMQTSDAPAADSTSSEAPAAALTSSDASAAQCEEGDKEGDKSNGFSMVFRFAGALWETFVDVATSRSPSDGKKWEYRKGIEGMSLGSLSYEMLTVSKDSADFQELEKVYETGWGVPHTEVSLVQTAYPSNSLRYFLTNSAMKSSVAVIVFLANAVAVEAVGASSLRTSQAALSNAPSPWLSFLADSWSIAGLPNQEMGLEKLETQLQTLRRAQKMLNDLFKTFDQCSPPNVSTAINYTLTNETIHGTFNCLEKLEKKTHESTECMFELQQCVLTPECCTHLIQEGDCTEASNRSVRRKVRARVDLVLCLQVHVRSMCVQDDLSAVALELERRLREYDGSADACKQPKQKCHRVTNCDDEVYAAEEKWRDYDVCYETAKENLLQSEANQKILVDSRGQEWRVLLRIDCLFGALESTDVTAEVEKCIAKNYAKTIHDKVITENCWSALESPHMCPATTPALVTPGPSSTAAPAAPAAPVAVSGAETSLDMGM</sequence>
<evidence type="ECO:0000313" key="5">
    <source>
        <dbReference type="Proteomes" id="UP000626109"/>
    </source>
</evidence>
<evidence type="ECO:0000313" key="4">
    <source>
        <dbReference type="EMBL" id="CAE8644174.1"/>
    </source>
</evidence>
<feature type="coiled-coil region" evidence="1">
    <location>
        <begin position="376"/>
        <end position="403"/>
    </location>
</feature>
<feature type="compositionally biased region" description="Basic and acidic residues" evidence="2">
    <location>
        <begin position="151"/>
        <end position="164"/>
    </location>
</feature>
<evidence type="ECO:0000256" key="3">
    <source>
        <dbReference type="SAM" id="Phobius"/>
    </source>
</evidence>
<evidence type="ECO:0000256" key="2">
    <source>
        <dbReference type="SAM" id="MobiDB-lite"/>
    </source>
</evidence>
<dbReference type="Proteomes" id="UP000626109">
    <property type="component" value="Unassembled WGS sequence"/>
</dbReference>
<keyword evidence="1" id="KW-0175">Coiled coil</keyword>
<feature type="transmembrane region" description="Helical" evidence="3">
    <location>
        <begin position="32"/>
        <end position="50"/>
    </location>
</feature>
<name>A0A813I041_POLGL</name>
<dbReference type="EMBL" id="CAJNNW010002385">
    <property type="protein sequence ID" value="CAE8644174.1"/>
    <property type="molecule type" value="Genomic_DNA"/>
</dbReference>
<accession>A0A813I041</accession>
<organism evidence="4 5">
    <name type="scientific">Polarella glacialis</name>
    <name type="common">Dinoflagellate</name>
    <dbReference type="NCBI Taxonomy" id="89957"/>
    <lineage>
        <taxon>Eukaryota</taxon>
        <taxon>Sar</taxon>
        <taxon>Alveolata</taxon>
        <taxon>Dinophyceae</taxon>
        <taxon>Suessiales</taxon>
        <taxon>Suessiaceae</taxon>
        <taxon>Polarella</taxon>
    </lineage>
</organism>
<dbReference type="AlphaFoldDB" id="A0A813I041"/>
<feature type="compositionally biased region" description="Low complexity" evidence="2">
    <location>
        <begin position="188"/>
        <end position="214"/>
    </location>
</feature>
<gene>
    <name evidence="4" type="ORF">PGLA2088_LOCUS2824</name>
</gene>
<evidence type="ECO:0000256" key="1">
    <source>
        <dbReference type="SAM" id="Coils"/>
    </source>
</evidence>
<keyword evidence="3" id="KW-0472">Membrane</keyword>
<comment type="caution">
    <text evidence="4">The sequence shown here is derived from an EMBL/GenBank/DDBJ whole genome shotgun (WGS) entry which is preliminary data.</text>
</comment>
<keyword evidence="3" id="KW-0812">Transmembrane</keyword>
<proteinExistence type="predicted"/>
<keyword evidence="3" id="KW-1133">Transmembrane helix</keyword>